<proteinExistence type="predicted"/>
<reference evidence="1" key="1">
    <citation type="submission" date="2018-10" db="EMBL/GenBank/DDBJ databases">
        <title>Hidden diversity of soil giant viruses.</title>
        <authorList>
            <person name="Schulz F."/>
            <person name="Alteio L."/>
            <person name="Goudeau D."/>
            <person name="Ryan E.M."/>
            <person name="Malmstrom R.R."/>
            <person name="Blanchard J."/>
            <person name="Woyke T."/>
        </authorList>
    </citation>
    <scope>NUCLEOTIDE SEQUENCE</scope>
    <source>
        <strain evidence="1">SOV1</strain>
    </source>
</reference>
<protein>
    <submittedName>
        <fullName evidence="1">Uncharacterized protein</fullName>
    </submittedName>
</protein>
<accession>A0A3G5AFC2</accession>
<name>A0A3G5AFC2_9VIRU</name>
<evidence type="ECO:0000313" key="1">
    <source>
        <dbReference type="EMBL" id="AYV85890.1"/>
    </source>
</evidence>
<gene>
    <name evidence="1" type="ORF">Solivirus1_47</name>
</gene>
<organism evidence="1">
    <name type="scientific">Solivirus sp</name>
    <dbReference type="NCBI Taxonomy" id="2487772"/>
    <lineage>
        <taxon>Viruses</taxon>
        <taxon>Pithoviruses</taxon>
    </lineage>
</organism>
<dbReference type="EMBL" id="MK072489">
    <property type="protein sequence ID" value="AYV85890.1"/>
    <property type="molecule type" value="Genomic_DNA"/>
</dbReference>
<sequence length="220" mass="25840">MATNFSAANSYREIKELCRETNCFDNEKLSEQIFESYARAHFADVLKYKPYYMNWKKFVKAVDHLLRDFSQLTTNSQQQRYIEELIQNGHFVQVDILTLGPDPLVDGIDSGFHRELYEFQRDHPLALFQVFNAHKDAFHNSWKELFQRLYLLLKNKEEWNSIGVESQEFINQLARDGNIVEIDMLSILPRSIDPAAPLRPNVSLRELTKDVPDYESFDLA</sequence>